<evidence type="ECO:0000313" key="5">
    <source>
        <dbReference type="EMBL" id="KAH7278220.1"/>
    </source>
</evidence>
<dbReference type="GO" id="GO:0048046">
    <property type="term" value="C:apoplast"/>
    <property type="evidence" value="ECO:0007669"/>
    <property type="project" value="UniProtKB-SubCell"/>
</dbReference>
<name>A0A8T2Q3L4_CERRI</name>
<dbReference type="InterPro" id="IPR044859">
    <property type="entry name" value="Allene_oxi_cyc_Dirigent"/>
</dbReference>
<evidence type="ECO:0000256" key="4">
    <source>
        <dbReference type="RuleBase" id="RU363099"/>
    </source>
</evidence>
<dbReference type="Gene3D" id="2.40.480.10">
    <property type="entry name" value="Allene oxide cyclase-like"/>
    <property type="match status" value="1"/>
</dbReference>
<dbReference type="Pfam" id="PF03018">
    <property type="entry name" value="Dirigent"/>
    <property type="match status" value="1"/>
</dbReference>
<proteinExistence type="inferred from homology"/>
<keyword evidence="4" id="KW-0052">Apoplast</keyword>
<evidence type="ECO:0000313" key="6">
    <source>
        <dbReference type="Proteomes" id="UP000825935"/>
    </source>
</evidence>
<dbReference type="EMBL" id="CM035443">
    <property type="protein sequence ID" value="KAH7278220.1"/>
    <property type="molecule type" value="Genomic_DNA"/>
</dbReference>
<comment type="function">
    <text evidence="4">Dirigent proteins impart stereoselectivity on the phenoxy radical-coupling reaction, yielding optically active lignans from two molecules of coniferyl alcohol in the biosynthesis of lignans, flavonolignans, and alkaloids and thus plays a central role in plant secondary metabolism.</text>
</comment>
<comment type="caution">
    <text evidence="5">The sequence shown here is derived from an EMBL/GenBank/DDBJ whole genome shotgun (WGS) entry which is preliminary data.</text>
</comment>
<protein>
    <recommendedName>
        <fullName evidence="4">Dirigent protein</fullName>
    </recommendedName>
</protein>
<comment type="subcellular location">
    <subcellularLocation>
        <location evidence="4">Secreted</location>
        <location evidence="4">Extracellular space</location>
        <location evidence="4">Apoplast</location>
    </subcellularLocation>
</comment>
<organism evidence="5 6">
    <name type="scientific">Ceratopteris richardii</name>
    <name type="common">Triangle waterfern</name>
    <dbReference type="NCBI Taxonomy" id="49495"/>
    <lineage>
        <taxon>Eukaryota</taxon>
        <taxon>Viridiplantae</taxon>
        <taxon>Streptophyta</taxon>
        <taxon>Embryophyta</taxon>
        <taxon>Tracheophyta</taxon>
        <taxon>Polypodiopsida</taxon>
        <taxon>Polypodiidae</taxon>
        <taxon>Polypodiales</taxon>
        <taxon>Pteridineae</taxon>
        <taxon>Pteridaceae</taxon>
        <taxon>Parkerioideae</taxon>
        <taxon>Ceratopteris</taxon>
    </lineage>
</organism>
<keyword evidence="3 4" id="KW-0964">Secreted</keyword>
<evidence type="ECO:0000256" key="2">
    <source>
        <dbReference type="ARBA" id="ARBA00011738"/>
    </source>
</evidence>
<dbReference type="Proteomes" id="UP000825935">
    <property type="component" value="Chromosome 38"/>
</dbReference>
<accession>A0A8T2Q3L4</accession>
<keyword evidence="6" id="KW-1185">Reference proteome</keyword>
<comment type="subunit">
    <text evidence="2 4">Homodimer.</text>
</comment>
<dbReference type="InterPro" id="IPR004265">
    <property type="entry name" value="Dirigent"/>
</dbReference>
<reference evidence="5" key="1">
    <citation type="submission" date="2021-08" db="EMBL/GenBank/DDBJ databases">
        <title>WGS assembly of Ceratopteris richardii.</title>
        <authorList>
            <person name="Marchant D.B."/>
            <person name="Chen G."/>
            <person name="Jenkins J."/>
            <person name="Shu S."/>
            <person name="Leebens-Mack J."/>
            <person name="Grimwood J."/>
            <person name="Schmutz J."/>
            <person name="Soltis P."/>
            <person name="Soltis D."/>
            <person name="Chen Z.-H."/>
        </authorList>
    </citation>
    <scope>NUCLEOTIDE SEQUENCE</scope>
    <source>
        <strain evidence="5">Whitten #5841</strain>
        <tissue evidence="5">Leaf</tissue>
    </source>
</reference>
<evidence type="ECO:0000256" key="3">
    <source>
        <dbReference type="ARBA" id="ARBA00022525"/>
    </source>
</evidence>
<sequence length="236" mass="25954">MEVQPKPTPPDFNFEIATVQVNGHSTRGTPRIPQSRAQPTVLQDVDICLLLLLAAAVAFYSVCLITVAEARNLGSCNNEVLPCGPAAFTFYLHNTVYNPAVDNQDKFNSIYGLPPNISFPNPYTFGVMNTFEDPITSGPSNTSAPLGKAQGFYLLNSFNEYTLFHVFTANITEGDYKGTISIFGQVREVDPVRYLTVIEGTGAFLGARGLATNRLIDIDHVPPAKWTMSFELDLYY</sequence>
<dbReference type="GO" id="GO:0009699">
    <property type="term" value="P:phenylpropanoid biosynthetic process"/>
    <property type="evidence" value="ECO:0007669"/>
    <property type="project" value="UniProtKB-ARBA"/>
</dbReference>
<comment type="similarity">
    <text evidence="1 4">Belongs to the plant dirigent protein family.</text>
</comment>
<gene>
    <name evidence="5" type="ORF">KP509_38G030500</name>
</gene>
<evidence type="ECO:0000256" key="1">
    <source>
        <dbReference type="ARBA" id="ARBA00010746"/>
    </source>
</evidence>
<dbReference type="PANTHER" id="PTHR21495">
    <property type="entry name" value="NUCLEOPORIN-RELATED"/>
    <property type="match status" value="1"/>
</dbReference>
<dbReference type="AlphaFoldDB" id="A0A8T2Q3L4"/>